<comment type="caution">
    <text evidence="2">The sequence shown here is derived from an EMBL/GenBank/DDBJ whole genome shotgun (WGS) entry which is preliminary data.</text>
</comment>
<keyword evidence="1" id="KW-0812">Transmembrane</keyword>
<gene>
    <name evidence="2" type="ORF">GS505_04325</name>
</gene>
<keyword evidence="1" id="KW-0472">Membrane</keyword>
<dbReference type="EMBL" id="WUYZ01000001">
    <property type="protein sequence ID" value="NKS25091.1"/>
    <property type="molecule type" value="Genomic_DNA"/>
</dbReference>
<proteinExistence type="predicted"/>
<evidence type="ECO:0000313" key="3">
    <source>
        <dbReference type="Proteomes" id="UP000605618"/>
    </source>
</evidence>
<dbReference type="Gene3D" id="2.60.120.260">
    <property type="entry name" value="Galactose-binding domain-like"/>
    <property type="match status" value="1"/>
</dbReference>
<protein>
    <submittedName>
        <fullName evidence="2">Uncharacterized protein</fullName>
    </submittedName>
</protein>
<dbReference type="Proteomes" id="UP000605618">
    <property type="component" value="Unassembled WGS sequence"/>
</dbReference>
<sequence>MARTGAPSRAPRRRLATLVTLVTGTLVAIAALLPGAGTASAQDSSDATVPTGQSVPFPELGRPADLQFVSDSAPVTVTLPVPDGLQARRLTGSLTTPMDFRQGWLEVRSDSRVVQRVEIPAANEGGIPLSVPLDGLPVTDRSVNLTITSHYIPIDNRCYDRSQFAPLTLRDAAVDYAGAERQPASPAEFLPPILRKLTIYVADPSSAAEQNAALTLSTAVVNHYGNQPTRVEVAQLPAGAGVPPVAPALFERSIAVGGASDAGIGLEPTPAGAPVLRITGNESALSSQVDLFVANLDGYAAASRAIAAPEVKVPEVAQDVVTLEQLKIGSLTASGLNRIAVPIEVNQTQLGRPIRDLSAHLFGTYVPLPPSRSGILTVSLGGTQLASAPLDSTGRFDVRADVPNNLLSRFMTLTVALDITGDFQCGTSDASSLTVDPRSTVSSHLASPPLPGGFASLPQTLLPTVDVGLGDNGLGDLRRANQLLVQMQHSSYLPLQPRVRPLTEAATDTLPAILVAADGNLPQSVRPPLASADPALLALQGVAGTTPYGTLQVIEQGNRTVVLATSNGEPGDLDALLGWLDADPSQFPRLTGDVLIGPRDAQPFAIGVKVTDVAAQADSEEDSGIGTGAIVAIVAGTAVLAVIVVGATVWLRRRRS</sequence>
<dbReference type="AlphaFoldDB" id="A0AAE5CE54"/>
<accession>A0AAE5CE54</accession>
<reference evidence="2" key="1">
    <citation type="journal article" date="2020" name="Environ. Microbiol.">
        <title>The novel and transferable erm(51) gene confers Macrolides, Lincosamides, and Streptogramins B (MLSB) resistance to clonal Rhodococcus equi in the environment.</title>
        <authorList>
            <person name="Huber L."/>
            <person name="Giguere S."/>
            <person name="Slovis N.M."/>
            <person name="Alvarez-Narvaez S."/>
            <person name="Hart K.A."/>
            <person name="Greiter M."/>
            <person name="Morris E.R.A."/>
            <person name="Cohen N.D."/>
        </authorList>
    </citation>
    <scope>NUCLEOTIDE SEQUENCE</scope>
    <source>
        <strain evidence="2">Lh_141_1</strain>
    </source>
</reference>
<evidence type="ECO:0000256" key="1">
    <source>
        <dbReference type="SAM" id="Phobius"/>
    </source>
</evidence>
<keyword evidence="1" id="KW-1133">Transmembrane helix</keyword>
<organism evidence="2 3">
    <name type="scientific">Rhodococcus hoagii</name>
    <name type="common">Corynebacterium equii</name>
    <dbReference type="NCBI Taxonomy" id="43767"/>
    <lineage>
        <taxon>Bacteria</taxon>
        <taxon>Bacillati</taxon>
        <taxon>Actinomycetota</taxon>
        <taxon>Actinomycetes</taxon>
        <taxon>Mycobacteriales</taxon>
        <taxon>Nocardiaceae</taxon>
        <taxon>Prescottella</taxon>
    </lineage>
</organism>
<name>A0AAE5CE54_RHOHA</name>
<feature type="transmembrane region" description="Helical" evidence="1">
    <location>
        <begin position="629"/>
        <end position="651"/>
    </location>
</feature>
<evidence type="ECO:0000313" key="2">
    <source>
        <dbReference type="EMBL" id="NKS25091.1"/>
    </source>
</evidence>